<dbReference type="Proteomes" id="UP000251835">
    <property type="component" value="Unassembled WGS sequence"/>
</dbReference>
<proteinExistence type="predicted"/>
<dbReference type="RefSeq" id="WP_116496745.1">
    <property type="nucleotide sequence ID" value="NZ_QENZ01000005.1"/>
</dbReference>
<name>A0A7L4UMW8_BALHA</name>
<accession>A0A7L4UMW8</accession>
<comment type="caution">
    <text evidence="1">The sequence shown here is derived from an EMBL/GenBank/DDBJ whole genome shotgun (WGS) entry which is preliminary data.</text>
</comment>
<reference evidence="1 2" key="1">
    <citation type="submission" date="2018-05" db="EMBL/GenBank/DDBJ databases">
        <title>Genomic Encyclopedia of Type Strains, Phase IV (KMG-IV): sequencing the most valuable type-strain genomes for metagenomic binning, comparative biology and taxonomic classification.</title>
        <authorList>
            <person name="Goeker M."/>
        </authorList>
    </citation>
    <scope>NUCLEOTIDE SEQUENCE [LARGE SCALE GENOMIC DNA]</scope>
    <source>
        <strain evidence="1 2">DSM 28579</strain>
    </source>
</reference>
<dbReference type="AlphaFoldDB" id="A0A7L4UMW8"/>
<keyword evidence="2" id="KW-1185">Reference proteome</keyword>
<evidence type="ECO:0000313" key="1">
    <source>
        <dbReference type="EMBL" id="PVX49882.1"/>
    </source>
</evidence>
<protein>
    <submittedName>
        <fullName evidence="1">Uncharacterized protein</fullName>
    </submittedName>
</protein>
<dbReference type="EMBL" id="QENZ01000005">
    <property type="protein sequence ID" value="PVX49882.1"/>
    <property type="molecule type" value="Genomic_DNA"/>
</dbReference>
<gene>
    <name evidence="1" type="ORF">C7377_1520</name>
</gene>
<organism evidence="1 2">
    <name type="scientific">Balneicella halophila</name>
    <dbReference type="NCBI Taxonomy" id="1537566"/>
    <lineage>
        <taxon>Bacteria</taxon>
        <taxon>Pseudomonadati</taxon>
        <taxon>Bacteroidota</taxon>
        <taxon>Bacteroidia</taxon>
        <taxon>Bacteroidales</taxon>
        <taxon>Balneicellaceae</taxon>
        <taxon>Balneicella</taxon>
    </lineage>
</organism>
<dbReference type="OrthoDB" id="67652at2"/>
<evidence type="ECO:0000313" key="2">
    <source>
        <dbReference type="Proteomes" id="UP000251835"/>
    </source>
</evidence>
<sequence length="184" mass="22121">MISKALFFLDSKIESTSFNSTNLNNIIFYKCILNLCLVHKNTGNEWYKGLTFNACEFIINNINWQDIRDISLIYLWDFIDLSILRKLTDQRFTVFQTSETKLLYGIDAKTIWWQPLNKEPLTKYKPHRFSVEEFLNEVYNDFPTTDVYPYMEDYEVEFELAAFCEYIQVMHKNVCDIESRKYSW</sequence>